<keyword evidence="9" id="KW-0471">Melatonin biosynthesis</keyword>
<evidence type="ECO:0000256" key="2">
    <source>
        <dbReference type="ARBA" id="ARBA00023315"/>
    </source>
</evidence>
<evidence type="ECO:0000256" key="7">
    <source>
        <dbReference type="ARBA" id="ARBA00039398"/>
    </source>
</evidence>
<keyword evidence="2" id="KW-0012">Acyltransferase</keyword>
<evidence type="ECO:0000256" key="8">
    <source>
        <dbReference type="ARBA" id="ARBA00042928"/>
    </source>
</evidence>
<keyword evidence="1 11" id="KW-0808">Transferase</keyword>
<dbReference type="CDD" id="cd04301">
    <property type="entry name" value="NAT_SF"/>
    <property type="match status" value="1"/>
</dbReference>
<sequence>MYTFDYLDIRPLHKDDINVAFDLEIEGYPEDEAATYDILNYRHTEAPELNRGCFHGDELIGFVSATRYHEDTLKDEAMNMHIPNGESVCIHSVCVKESRRRQGVATHMLKEFINYVKHEEKDAHRILLICKSKLIPLYTRAGFIFKCKSNVVHGKETWYELEVQLKSRENCEELTYNGY</sequence>
<evidence type="ECO:0000256" key="5">
    <source>
        <dbReference type="ARBA" id="ARBA00038182"/>
    </source>
</evidence>
<dbReference type="Pfam" id="PF00583">
    <property type="entry name" value="Acetyltransf_1"/>
    <property type="match status" value="1"/>
</dbReference>
<evidence type="ECO:0000256" key="6">
    <source>
        <dbReference type="ARBA" id="ARBA00039114"/>
    </source>
</evidence>
<dbReference type="PANTHER" id="PTHR10908">
    <property type="entry name" value="SEROTONIN N-ACETYLTRANSFERASE"/>
    <property type="match status" value="1"/>
</dbReference>
<evidence type="ECO:0000256" key="4">
    <source>
        <dbReference type="ARBA" id="ARBA00037926"/>
    </source>
</evidence>
<protein>
    <recommendedName>
        <fullName evidence="7">Serotonin N-acetyltransferase</fullName>
        <ecNumber evidence="6">2.3.1.87</ecNumber>
    </recommendedName>
    <alternativeName>
        <fullName evidence="8">Aralkylamine N-acetyltransferase</fullName>
    </alternativeName>
</protein>
<comment type="similarity">
    <text evidence="5">Belongs to the acetyltransferase family. AANAT subfamily.</text>
</comment>
<dbReference type="GO" id="GO:0030187">
    <property type="term" value="P:melatonin biosynthetic process"/>
    <property type="evidence" value="ECO:0007669"/>
    <property type="project" value="UniProtKB-KW"/>
</dbReference>
<reference evidence="11" key="1">
    <citation type="submission" date="2016-07" db="EMBL/GenBank/DDBJ databases">
        <title>Seasonal expression patterns of clock-associated genes in the blue mussel Mytilus edulis.</title>
        <authorList>
            <person name="Chapman E.C."/>
            <person name="O'Dell A.R."/>
            <person name="Meligi N.M."/>
            <person name="Parsons D.R."/>
            <person name="Rotchell J.M."/>
        </authorList>
    </citation>
    <scope>NUCLEOTIDE SEQUENCE</scope>
    <source>
        <tissue evidence="11">Mantle</tissue>
    </source>
</reference>
<comment type="catalytic activity">
    <reaction evidence="3">
        <text>a 2-arylethylamine + acetyl-CoA = an N-acetyl-2-arylethylamine + CoA + H(+)</text>
        <dbReference type="Rhea" id="RHEA:20497"/>
        <dbReference type="ChEBI" id="CHEBI:15378"/>
        <dbReference type="ChEBI" id="CHEBI:55469"/>
        <dbReference type="ChEBI" id="CHEBI:57287"/>
        <dbReference type="ChEBI" id="CHEBI:57288"/>
        <dbReference type="ChEBI" id="CHEBI:77827"/>
        <dbReference type="EC" id="2.3.1.87"/>
    </reaction>
</comment>
<evidence type="ECO:0000313" key="11">
    <source>
        <dbReference type="EMBL" id="ART66189.1"/>
    </source>
</evidence>
<evidence type="ECO:0000256" key="9">
    <source>
        <dbReference type="ARBA" id="ARBA00043260"/>
    </source>
</evidence>
<dbReference type="EMBL" id="KX576715">
    <property type="protein sequence ID" value="ART66189.1"/>
    <property type="molecule type" value="mRNA"/>
</dbReference>
<dbReference type="SMR" id="A0A1Y0BU67"/>
<dbReference type="AlphaFoldDB" id="A0A1Y0BU67"/>
<feature type="domain" description="N-acetyltransferase" evidence="10">
    <location>
        <begin position="7"/>
        <end position="164"/>
    </location>
</feature>
<comment type="pathway">
    <text evidence="4">Aromatic compound metabolism; melatonin biosynthesis; melatonin from serotonin: step 1/2.</text>
</comment>
<gene>
    <name evidence="11" type="primary">aaNAT</name>
</gene>
<dbReference type="SUPFAM" id="SSF55729">
    <property type="entry name" value="Acyl-CoA N-acyltransferases (Nat)"/>
    <property type="match status" value="1"/>
</dbReference>
<dbReference type="InterPro" id="IPR000182">
    <property type="entry name" value="GNAT_dom"/>
</dbReference>
<dbReference type="GO" id="GO:0005737">
    <property type="term" value="C:cytoplasm"/>
    <property type="evidence" value="ECO:0007669"/>
    <property type="project" value="TreeGrafter"/>
</dbReference>
<dbReference type="PROSITE" id="PS51186">
    <property type="entry name" value="GNAT"/>
    <property type="match status" value="1"/>
</dbReference>
<dbReference type="Gene3D" id="3.40.630.30">
    <property type="match status" value="1"/>
</dbReference>
<evidence type="ECO:0000256" key="1">
    <source>
        <dbReference type="ARBA" id="ARBA00022679"/>
    </source>
</evidence>
<proteinExistence type="evidence at transcript level"/>
<dbReference type="EC" id="2.3.1.87" evidence="6"/>
<name>A0A1Y0BU67_MYTED</name>
<dbReference type="PANTHER" id="PTHR10908:SF0">
    <property type="entry name" value="SEROTONIN N-ACETYLTRANSFERASE"/>
    <property type="match status" value="1"/>
</dbReference>
<accession>A0A1Y0BU67</accession>
<dbReference type="InterPro" id="IPR051635">
    <property type="entry name" value="SNAT-like"/>
</dbReference>
<dbReference type="InterPro" id="IPR016181">
    <property type="entry name" value="Acyl_CoA_acyltransferase"/>
</dbReference>
<evidence type="ECO:0000256" key="3">
    <source>
        <dbReference type="ARBA" id="ARBA00036561"/>
    </source>
</evidence>
<dbReference type="GO" id="GO:0004059">
    <property type="term" value="F:aralkylamine N-acetyltransferase activity"/>
    <property type="evidence" value="ECO:0007669"/>
    <property type="project" value="UniProtKB-EC"/>
</dbReference>
<evidence type="ECO:0000259" key="10">
    <source>
        <dbReference type="PROSITE" id="PS51186"/>
    </source>
</evidence>
<organism evidence="11">
    <name type="scientific">Mytilus edulis</name>
    <name type="common">Blue mussel</name>
    <dbReference type="NCBI Taxonomy" id="6550"/>
    <lineage>
        <taxon>Eukaryota</taxon>
        <taxon>Metazoa</taxon>
        <taxon>Spiralia</taxon>
        <taxon>Lophotrochozoa</taxon>
        <taxon>Mollusca</taxon>
        <taxon>Bivalvia</taxon>
        <taxon>Autobranchia</taxon>
        <taxon>Pteriomorphia</taxon>
        <taxon>Mytilida</taxon>
        <taxon>Mytiloidea</taxon>
        <taxon>Mytilidae</taxon>
        <taxon>Mytilinae</taxon>
        <taxon>Mytilus</taxon>
    </lineage>
</organism>